<keyword evidence="5" id="KW-1185">Reference proteome</keyword>
<protein>
    <submittedName>
        <fullName evidence="4">DUF4190 domain-containing protein</fullName>
    </submittedName>
</protein>
<keyword evidence="2" id="KW-0472">Membrane</keyword>
<evidence type="ECO:0000256" key="2">
    <source>
        <dbReference type="SAM" id="Phobius"/>
    </source>
</evidence>
<feature type="compositionally biased region" description="Polar residues" evidence="1">
    <location>
        <begin position="45"/>
        <end position="60"/>
    </location>
</feature>
<reference evidence="4 5" key="1">
    <citation type="journal article" date="2021" name="Environ. Microbiol.">
        <title>Genetic insights into the dark matter of the mammalian gut microbiota through targeted genome reconstruction.</title>
        <authorList>
            <person name="Lugli G.A."/>
            <person name="Alessandri G."/>
            <person name="Milani C."/>
            <person name="Viappiani A."/>
            <person name="Fontana F."/>
            <person name="Tarracchini C."/>
            <person name="Mancabelli L."/>
            <person name="Argentini C."/>
            <person name="Ruiz L."/>
            <person name="Margolles A."/>
            <person name="van Sinderen D."/>
            <person name="Turroni F."/>
            <person name="Ventura M."/>
        </authorList>
    </citation>
    <scope>NUCLEOTIDE SEQUENCE [LARGE SCALE GENOMIC DNA]</scope>
    <source>
        <strain evidence="4 5">MA2</strain>
    </source>
</reference>
<feature type="compositionally biased region" description="Polar residues" evidence="1">
    <location>
        <begin position="1"/>
        <end position="35"/>
    </location>
</feature>
<keyword evidence="2" id="KW-1133">Transmembrane helix</keyword>
<dbReference type="Proteomes" id="UP000773064">
    <property type="component" value="Unassembled WGS sequence"/>
</dbReference>
<evidence type="ECO:0000259" key="3">
    <source>
        <dbReference type="Pfam" id="PF13828"/>
    </source>
</evidence>
<feature type="compositionally biased region" description="Low complexity" evidence="1">
    <location>
        <begin position="72"/>
        <end position="87"/>
    </location>
</feature>
<accession>A0ABS5URG5</accession>
<dbReference type="RefSeq" id="WP_214358805.1">
    <property type="nucleotide sequence ID" value="NZ_JAFEJS010000011.1"/>
</dbReference>
<feature type="transmembrane region" description="Helical" evidence="2">
    <location>
        <begin position="156"/>
        <end position="180"/>
    </location>
</feature>
<feature type="domain" description="DUF4190" evidence="3">
    <location>
        <begin position="157"/>
        <end position="211"/>
    </location>
</feature>
<evidence type="ECO:0000313" key="4">
    <source>
        <dbReference type="EMBL" id="MBT1173557.1"/>
    </source>
</evidence>
<feature type="compositionally biased region" description="Low complexity" evidence="1">
    <location>
        <begin position="106"/>
        <end position="117"/>
    </location>
</feature>
<comment type="caution">
    <text evidence="4">The sequence shown here is derived from an EMBL/GenBank/DDBJ whole genome shotgun (WGS) entry which is preliminary data.</text>
</comment>
<evidence type="ECO:0000256" key="1">
    <source>
        <dbReference type="SAM" id="MobiDB-lite"/>
    </source>
</evidence>
<keyword evidence="2" id="KW-0812">Transmembrane</keyword>
<dbReference type="Pfam" id="PF13828">
    <property type="entry name" value="DUF4190"/>
    <property type="match status" value="1"/>
</dbReference>
<name>A0ABS5URG5_9BIFI</name>
<dbReference type="EMBL" id="JAFEJS010000011">
    <property type="protein sequence ID" value="MBT1173557.1"/>
    <property type="molecule type" value="Genomic_DNA"/>
</dbReference>
<sequence length="270" mass="28566">MANPFSTNPEDSGSGQQSYGQADPSAQQPQPTAGRQNPFDPVPQDAQTQPYAQPASTGSANPAYEPQGDANPYAQPAYGQQQPDYGQNPQSEYGQQNPYAQPAYDQSAYGQSGQSGQPDYTQTGYAANGVPPQGVYPSQPYGYYGYGYPAQRTWNAMAIAGFVCSFFVAIVGLVLSIIGLNQIKRTGEKGRGLAIAGIIISAVQMVITVLFIVFIVVFGINAVDHYDHYDYGDYSDAGYYSDAQATSARAAVPGSAAAIDAVVAETYAAL</sequence>
<evidence type="ECO:0000313" key="5">
    <source>
        <dbReference type="Proteomes" id="UP000773064"/>
    </source>
</evidence>
<feature type="region of interest" description="Disordered" evidence="1">
    <location>
        <begin position="1"/>
        <end position="126"/>
    </location>
</feature>
<feature type="compositionally biased region" description="Polar residues" evidence="1">
    <location>
        <begin position="88"/>
        <end position="99"/>
    </location>
</feature>
<dbReference type="InterPro" id="IPR025241">
    <property type="entry name" value="DUF4190"/>
</dbReference>
<organism evidence="4 5">
    <name type="scientific">Bifidobacterium santillanense</name>
    <dbReference type="NCBI Taxonomy" id="2809028"/>
    <lineage>
        <taxon>Bacteria</taxon>
        <taxon>Bacillati</taxon>
        <taxon>Actinomycetota</taxon>
        <taxon>Actinomycetes</taxon>
        <taxon>Bifidobacteriales</taxon>
        <taxon>Bifidobacteriaceae</taxon>
        <taxon>Bifidobacterium</taxon>
    </lineage>
</organism>
<gene>
    <name evidence="4" type="ORF">JS528_09440</name>
</gene>
<proteinExistence type="predicted"/>
<feature type="transmembrane region" description="Helical" evidence="2">
    <location>
        <begin position="192"/>
        <end position="220"/>
    </location>
</feature>